<evidence type="ECO:0000313" key="2">
    <source>
        <dbReference type="Proteomes" id="UP000198515"/>
    </source>
</evidence>
<dbReference type="AlphaFoldDB" id="A0A1C4GKG3"/>
<proteinExistence type="predicted"/>
<keyword evidence="2" id="KW-1185">Reference proteome</keyword>
<reference evidence="2" key="1">
    <citation type="submission" date="2016-08" db="EMBL/GenBank/DDBJ databases">
        <authorList>
            <person name="Varghese N."/>
            <person name="Submissions Spin"/>
        </authorList>
    </citation>
    <scope>NUCLEOTIDE SEQUENCE [LARGE SCALE GENOMIC DNA]</scope>
    <source>
        <strain evidence="2">REICA_142</strain>
    </source>
</reference>
<accession>A0A1C4GKG3</accession>
<evidence type="ECO:0000313" key="1">
    <source>
        <dbReference type="EMBL" id="SCC68692.1"/>
    </source>
</evidence>
<dbReference type="Proteomes" id="UP000198515">
    <property type="component" value="Unassembled WGS sequence"/>
</dbReference>
<protein>
    <submittedName>
        <fullName evidence="1">Uncharacterized protein</fullName>
    </submittedName>
</protein>
<organism evidence="1 2">
    <name type="scientific">Kosakonia oryziphila</name>
    <dbReference type="NCBI Taxonomy" id="1005667"/>
    <lineage>
        <taxon>Bacteria</taxon>
        <taxon>Pseudomonadati</taxon>
        <taxon>Pseudomonadota</taxon>
        <taxon>Gammaproteobacteria</taxon>
        <taxon>Enterobacterales</taxon>
        <taxon>Enterobacteriaceae</taxon>
        <taxon>Kosakonia</taxon>
    </lineage>
</organism>
<dbReference type="EMBL" id="FMBC01000078">
    <property type="protein sequence ID" value="SCC68692.1"/>
    <property type="molecule type" value="Genomic_DNA"/>
</dbReference>
<gene>
    <name evidence="1" type="ORF">GA0061070_10781</name>
</gene>
<name>A0A1C4GKG3_9ENTR</name>
<sequence length="70" mass="7432">MSVAGCKNITVPLKTGGAPWFADVLYPAGVLINTWTLPGCDALYVTVNGVITISGIPLRGHFNPFRTLNT</sequence>
<dbReference type="RefSeq" id="WP_208598202.1">
    <property type="nucleotide sequence ID" value="NZ_FMBC01000078.1"/>
</dbReference>
<feature type="non-terminal residue" evidence="1">
    <location>
        <position position="70"/>
    </location>
</feature>